<feature type="chain" id="PRO_5002174636" evidence="2">
    <location>
        <begin position="25"/>
        <end position="818"/>
    </location>
</feature>
<sequence>MELSRRLLTFLAGILFLALSIARAEETGTVSNADISTYVTLEDLKDPTWGDATPDPEVSDENYFEYSPENVHDSQVAVWYSLWTLLRQNDTDWNELGEWRLFANDWYNTKNFECSLSMQHCLGEKKLESLQADHPGIKNRPLVRRIYFVSRAYGTFHNYGRVVQTSFERIKANLVPMVPELINSFTQQTNQRGERLCAMVKSITEVLIAVAVSMTSQAATMAFSPTGAEGVEAMRFMTVAIKLGLSTVASIAQPAITDRKSLQGKAKKITDIQNPHTSLPGIMQRLSEHLQPITWTSNGVKFSYNWWNIIQNAPFIYYWNVVHAVNAVRTEYGALEVEGGSGDGGWGRMCASFEGDFTSRNGLNMEQLQTWIPGQFGFIRNRIEKFYKDVYEGQVPFRGGPSMMAFMLAGKAWTGNDSFLSDLRDSEKWQYEMERNFVKGVISKLLAKSYNYVTCTRDPKARSMCDAAEKYSKSSSEWDEKMTILSKSRFCPRPESDPDLVCQVEKWYFSVNQQHSRAMNGLSMIESFQGDRFKLRRNELFQEAYDNYARCGNACTNFDWHKGPFSRDMTFTGSFHLPICQNDQLNLVDFTRYWGWNAHPGMSWYGYGNGEWSSWNFPAVCGDHHASETRGFLEAMNAGMRSDVYSHHYFYRTTDQLWRDRIPRQLEALGLPPYNHFMAMCEAGVYLPGRQFVGEADGKIQRSPQQGTHYRCDDVTAATATMDEFAANKWLCVDSTIGKDIQDDSPSRSYHLTGAPRRHLKTYKQRCSAWRKKWKFEPIKVDDVDDADDMENEEEEDQKRRPSNSSTSNPTKSETYQQ</sequence>
<dbReference type="AlphaFoldDB" id="A0A0C3GVM6"/>
<feature type="compositionally biased region" description="Acidic residues" evidence="1">
    <location>
        <begin position="783"/>
        <end position="796"/>
    </location>
</feature>
<keyword evidence="2" id="KW-0732">Signal</keyword>
<protein>
    <submittedName>
        <fullName evidence="3">Uncharacterized protein</fullName>
    </submittedName>
</protein>
<organism evidence="3 4">
    <name type="scientific">Oidiodendron maius (strain Zn)</name>
    <dbReference type="NCBI Taxonomy" id="913774"/>
    <lineage>
        <taxon>Eukaryota</taxon>
        <taxon>Fungi</taxon>
        <taxon>Dikarya</taxon>
        <taxon>Ascomycota</taxon>
        <taxon>Pezizomycotina</taxon>
        <taxon>Leotiomycetes</taxon>
        <taxon>Leotiomycetes incertae sedis</taxon>
        <taxon>Myxotrichaceae</taxon>
        <taxon>Oidiodendron</taxon>
    </lineage>
</organism>
<dbReference type="STRING" id="913774.A0A0C3GVM6"/>
<dbReference type="EMBL" id="KN832877">
    <property type="protein sequence ID" value="KIN00116.1"/>
    <property type="molecule type" value="Genomic_DNA"/>
</dbReference>
<reference evidence="4" key="2">
    <citation type="submission" date="2015-01" db="EMBL/GenBank/DDBJ databases">
        <title>Evolutionary Origins and Diversification of the Mycorrhizal Mutualists.</title>
        <authorList>
            <consortium name="DOE Joint Genome Institute"/>
            <consortium name="Mycorrhizal Genomics Consortium"/>
            <person name="Kohler A."/>
            <person name="Kuo A."/>
            <person name="Nagy L.G."/>
            <person name="Floudas D."/>
            <person name="Copeland A."/>
            <person name="Barry K.W."/>
            <person name="Cichocki N."/>
            <person name="Veneault-Fourrey C."/>
            <person name="LaButti K."/>
            <person name="Lindquist E.A."/>
            <person name="Lipzen A."/>
            <person name="Lundell T."/>
            <person name="Morin E."/>
            <person name="Murat C."/>
            <person name="Riley R."/>
            <person name="Ohm R."/>
            <person name="Sun H."/>
            <person name="Tunlid A."/>
            <person name="Henrissat B."/>
            <person name="Grigoriev I.V."/>
            <person name="Hibbett D.S."/>
            <person name="Martin F."/>
        </authorList>
    </citation>
    <scope>NUCLEOTIDE SEQUENCE [LARGE SCALE GENOMIC DNA]</scope>
    <source>
        <strain evidence="4">Zn</strain>
    </source>
</reference>
<dbReference type="HOGENOM" id="CLU_345482_0_0_1"/>
<proteinExistence type="predicted"/>
<feature type="region of interest" description="Disordered" evidence="1">
    <location>
        <begin position="781"/>
        <end position="818"/>
    </location>
</feature>
<name>A0A0C3GVM6_OIDMZ</name>
<feature type="signal peptide" evidence="2">
    <location>
        <begin position="1"/>
        <end position="24"/>
    </location>
</feature>
<evidence type="ECO:0000313" key="3">
    <source>
        <dbReference type="EMBL" id="KIN00116.1"/>
    </source>
</evidence>
<dbReference type="OrthoDB" id="3508681at2759"/>
<evidence type="ECO:0000313" key="4">
    <source>
        <dbReference type="Proteomes" id="UP000054321"/>
    </source>
</evidence>
<gene>
    <name evidence="3" type="ORF">OIDMADRAFT_180393</name>
</gene>
<keyword evidence="4" id="KW-1185">Reference proteome</keyword>
<reference evidence="3 4" key="1">
    <citation type="submission" date="2014-04" db="EMBL/GenBank/DDBJ databases">
        <authorList>
            <consortium name="DOE Joint Genome Institute"/>
            <person name="Kuo A."/>
            <person name="Martino E."/>
            <person name="Perotto S."/>
            <person name="Kohler A."/>
            <person name="Nagy L.G."/>
            <person name="Floudas D."/>
            <person name="Copeland A."/>
            <person name="Barry K.W."/>
            <person name="Cichocki N."/>
            <person name="Veneault-Fourrey C."/>
            <person name="LaButti K."/>
            <person name="Lindquist E.A."/>
            <person name="Lipzen A."/>
            <person name="Lundell T."/>
            <person name="Morin E."/>
            <person name="Murat C."/>
            <person name="Sun H."/>
            <person name="Tunlid A."/>
            <person name="Henrissat B."/>
            <person name="Grigoriev I.V."/>
            <person name="Hibbett D.S."/>
            <person name="Martin F."/>
            <person name="Nordberg H.P."/>
            <person name="Cantor M.N."/>
            <person name="Hua S.X."/>
        </authorList>
    </citation>
    <scope>NUCLEOTIDE SEQUENCE [LARGE SCALE GENOMIC DNA]</scope>
    <source>
        <strain evidence="3 4">Zn</strain>
    </source>
</reference>
<evidence type="ECO:0000256" key="2">
    <source>
        <dbReference type="SAM" id="SignalP"/>
    </source>
</evidence>
<dbReference type="Proteomes" id="UP000054321">
    <property type="component" value="Unassembled WGS sequence"/>
</dbReference>
<accession>A0A0C3GVM6</accession>
<feature type="compositionally biased region" description="Low complexity" evidence="1">
    <location>
        <begin position="803"/>
        <end position="818"/>
    </location>
</feature>
<evidence type="ECO:0000256" key="1">
    <source>
        <dbReference type="SAM" id="MobiDB-lite"/>
    </source>
</evidence>
<dbReference type="InParanoid" id="A0A0C3GVM6"/>